<dbReference type="AlphaFoldDB" id="A0A7S3QHF7"/>
<protein>
    <recommendedName>
        <fullName evidence="3">EGF-like domain-containing protein</fullName>
    </recommendedName>
</protein>
<feature type="region of interest" description="Disordered" evidence="1">
    <location>
        <begin position="129"/>
        <end position="158"/>
    </location>
</feature>
<feature type="transmembrane region" description="Helical" evidence="2">
    <location>
        <begin position="177"/>
        <end position="196"/>
    </location>
</feature>
<keyword evidence="2" id="KW-1133">Transmembrane helix</keyword>
<feature type="transmembrane region" description="Helical" evidence="2">
    <location>
        <begin position="350"/>
        <end position="372"/>
    </location>
</feature>
<gene>
    <name evidence="4" type="ORF">CDEB00056_LOCUS22155</name>
</gene>
<dbReference type="InterPro" id="IPR000742">
    <property type="entry name" value="EGF"/>
</dbReference>
<evidence type="ECO:0000256" key="1">
    <source>
        <dbReference type="SAM" id="MobiDB-lite"/>
    </source>
</evidence>
<accession>A0A7S3QHF7</accession>
<feature type="domain" description="EGF-like" evidence="3">
    <location>
        <begin position="515"/>
        <end position="526"/>
    </location>
</feature>
<evidence type="ECO:0000259" key="3">
    <source>
        <dbReference type="PROSITE" id="PS00022"/>
    </source>
</evidence>
<reference evidence="4" key="1">
    <citation type="submission" date="2021-01" db="EMBL/GenBank/DDBJ databases">
        <authorList>
            <person name="Corre E."/>
            <person name="Pelletier E."/>
            <person name="Niang G."/>
            <person name="Scheremetjew M."/>
            <person name="Finn R."/>
            <person name="Kale V."/>
            <person name="Holt S."/>
            <person name="Cochrane G."/>
            <person name="Meng A."/>
            <person name="Brown T."/>
            <person name="Cohen L."/>
        </authorList>
    </citation>
    <scope>NUCLEOTIDE SEQUENCE</scope>
    <source>
        <strain evidence="4">MM31A-1</strain>
    </source>
</reference>
<dbReference type="PROSITE" id="PS00022">
    <property type="entry name" value="EGF_1"/>
    <property type="match status" value="1"/>
</dbReference>
<evidence type="ECO:0000313" key="4">
    <source>
        <dbReference type="EMBL" id="CAE0477302.1"/>
    </source>
</evidence>
<feature type="region of interest" description="Disordered" evidence="1">
    <location>
        <begin position="1"/>
        <end position="27"/>
    </location>
</feature>
<feature type="compositionally biased region" description="Basic and acidic residues" evidence="1">
    <location>
        <begin position="1"/>
        <end position="23"/>
    </location>
</feature>
<feature type="compositionally biased region" description="Low complexity" evidence="1">
    <location>
        <begin position="129"/>
        <end position="141"/>
    </location>
</feature>
<feature type="transmembrane region" description="Helical" evidence="2">
    <location>
        <begin position="271"/>
        <end position="290"/>
    </location>
</feature>
<feature type="compositionally biased region" description="Basic and acidic residues" evidence="1">
    <location>
        <begin position="145"/>
        <end position="158"/>
    </location>
</feature>
<evidence type="ECO:0000256" key="2">
    <source>
        <dbReference type="SAM" id="Phobius"/>
    </source>
</evidence>
<keyword evidence="2" id="KW-0812">Transmembrane</keyword>
<sequence>MGNKVKPGEDVKDPGREDGRETESVVALSAAASVASVDSADVLMEMEQGKSENLDNDEGSPPIKILILQRMKAMHDLEEEIKAMLHTKVPAKNMGAATGTIEDNGEIAIENPEQGTSLESPLIAANITTNTNDSTENNDGTQNKEQGDPGNKEDDAREKIPPDAFSMLFVAKTYPEYVAPFAVFGLQILILVLISIDLRETYDREVITFMNIPVGVPLSVTVSQVIACIVSVTFSADDLATAVLHVGKRIDPGNDSSVNERARRIKWEVSNLMRMVEGILVIGVSFILIIQSSTAINLWLNFAGVTFVGQLDNILFDLSEMNFLRNKELAKRVSDCRTVHDNCWQTFKRIVRIILSVVITVAMFGVLSIILYKQIDLQFACKSITITVEETTFLNARQLSGTYTILEKRRFNGRAVYVQKQGIGGGLLAYCDAEKINRWTVVSSIDDRTNFYDPCDNINVQSERTRTYDVTEIRTLTLWTGAASNAEIKCNDCNPTQSNDCSWHHGDCNAITKSCECYEDYFGQRCQFQGPCTEMVMQNAFHGFGGGKSFDLASFDRRPVMVNDRPVYFQKLSDGNLAVIVFDGGRWSVILHNEFSDWKDEPSHDGAYTEDEETSFFEYLENDFNSFHSTYIAYYISEYSSLGSPMGVSFRAWLTSGEGGDSSLGRLGDEEFDLLCADCTSYYNYTRPGGVSCQNRWGQDDNSMCMPTKSTLHGIVNRCNCAIGFDGPTCNIRPVEGTVSVHLDHTTGVCSVCGEGNTWVTYELDGNSKTCLSFADLFATYDLDGDSLTCLSFVPLQFVDFDGTLVERKVSLNLNMTHFSVFVSKNADASVGCEVKDGTKEIHSITRIVADDDIKINYAIHLNRTKSFFGEIVGSENIECSAVTDIEESRCSNFTDLKEVYSTTSGVSSLDHAWMLLDLKITPMK</sequence>
<proteinExistence type="predicted"/>
<name>A0A7S3QHF7_9STRA</name>
<keyword evidence="2" id="KW-0472">Membrane</keyword>
<dbReference type="EMBL" id="HBIO01028908">
    <property type="protein sequence ID" value="CAE0477302.1"/>
    <property type="molecule type" value="Transcribed_RNA"/>
</dbReference>
<organism evidence="4">
    <name type="scientific">Chaetoceros debilis</name>
    <dbReference type="NCBI Taxonomy" id="122233"/>
    <lineage>
        <taxon>Eukaryota</taxon>
        <taxon>Sar</taxon>
        <taxon>Stramenopiles</taxon>
        <taxon>Ochrophyta</taxon>
        <taxon>Bacillariophyta</taxon>
        <taxon>Coscinodiscophyceae</taxon>
        <taxon>Chaetocerotophycidae</taxon>
        <taxon>Chaetocerotales</taxon>
        <taxon>Chaetocerotaceae</taxon>
        <taxon>Chaetoceros</taxon>
    </lineage>
</organism>